<keyword evidence="2" id="KW-1185">Reference proteome</keyword>
<organism evidence="1 2">
    <name type="scientific">Halopseudomonas salina</name>
    <dbReference type="NCBI Taxonomy" id="1323744"/>
    <lineage>
        <taxon>Bacteria</taxon>
        <taxon>Pseudomonadati</taxon>
        <taxon>Pseudomonadota</taxon>
        <taxon>Gammaproteobacteria</taxon>
        <taxon>Pseudomonadales</taxon>
        <taxon>Pseudomonadaceae</taxon>
        <taxon>Halopseudomonas</taxon>
    </lineage>
</organism>
<dbReference type="EMBL" id="BMFF01000002">
    <property type="protein sequence ID" value="GGC95250.1"/>
    <property type="molecule type" value="Genomic_DNA"/>
</dbReference>
<gene>
    <name evidence="1" type="ORF">GCM10007418_13520</name>
</gene>
<dbReference type="InterPro" id="IPR007325">
    <property type="entry name" value="KFase/CYL"/>
</dbReference>
<protein>
    <submittedName>
        <fullName evidence="1">Cyclase</fullName>
    </submittedName>
</protein>
<proteinExistence type="predicted"/>
<accession>A0ABQ1PDT1</accession>
<evidence type="ECO:0000313" key="1">
    <source>
        <dbReference type="EMBL" id="GGC95250.1"/>
    </source>
</evidence>
<name>A0ABQ1PDT1_9GAMM</name>
<dbReference type="PANTHER" id="PTHR34861:SF10">
    <property type="entry name" value="CYCLASE"/>
    <property type="match status" value="1"/>
</dbReference>
<dbReference type="InterPro" id="IPR037175">
    <property type="entry name" value="KFase_sf"/>
</dbReference>
<evidence type="ECO:0000313" key="2">
    <source>
        <dbReference type="Proteomes" id="UP000638188"/>
    </source>
</evidence>
<dbReference type="SUPFAM" id="SSF102198">
    <property type="entry name" value="Putative cyclase"/>
    <property type="match status" value="1"/>
</dbReference>
<sequence>MLSGLCLANSGSDLDDQTCGAWHLNDSNKNNRVAAMRWKNRPEGSNWGDFGPDDELGRLNLLTPEKVLQGVAEVHEGRSFCLSLPLDYPGGNALNKLRHAPRRFTSGRGDKLNYNFALNRLNPDFTDVVSDDAVLLYTQYSTQWDALAHVGGLFDADGDGEAEPLYYNGWRAGEDIQGPAGHEDALEGVNARRLGIEKMAETAVSGRAVLIDLQRHCGHERVLVDHARLQQIMRDDGVTVEPGDMVCLYTGFADVILGMQQQPDAEVLASSCAVLDGRDPALLQWITDSGLSLLIADNYAVEAYPAREGQGCCAALPLHEHCLFKLGIHLGELWYLTELAEYLRAAKRCRFMLIAPPLRLPGAVGSPLTPVALV</sequence>
<dbReference type="Gene3D" id="3.50.30.50">
    <property type="entry name" value="Putative cyclase"/>
    <property type="match status" value="1"/>
</dbReference>
<dbReference type="Proteomes" id="UP000638188">
    <property type="component" value="Unassembled WGS sequence"/>
</dbReference>
<dbReference type="Pfam" id="PF04199">
    <property type="entry name" value="Cyclase"/>
    <property type="match status" value="1"/>
</dbReference>
<reference evidence="2" key="1">
    <citation type="journal article" date="2019" name="Int. J. Syst. Evol. Microbiol.">
        <title>The Global Catalogue of Microorganisms (GCM) 10K type strain sequencing project: providing services to taxonomists for standard genome sequencing and annotation.</title>
        <authorList>
            <consortium name="The Broad Institute Genomics Platform"/>
            <consortium name="The Broad Institute Genome Sequencing Center for Infectious Disease"/>
            <person name="Wu L."/>
            <person name="Ma J."/>
        </authorList>
    </citation>
    <scope>NUCLEOTIDE SEQUENCE [LARGE SCALE GENOMIC DNA]</scope>
    <source>
        <strain evidence="2">CGMCC 1.12482</strain>
    </source>
</reference>
<comment type="caution">
    <text evidence="1">The sequence shown here is derived from an EMBL/GenBank/DDBJ whole genome shotgun (WGS) entry which is preliminary data.</text>
</comment>
<dbReference type="PANTHER" id="PTHR34861">
    <property type="match status" value="1"/>
</dbReference>